<gene>
    <name evidence="2" type="ORF">GMST_30440</name>
</gene>
<evidence type="ECO:0000313" key="2">
    <source>
        <dbReference type="EMBL" id="GFO60719.1"/>
    </source>
</evidence>
<proteinExistence type="predicted"/>
<organism evidence="2 3">
    <name type="scientific">Geomonas silvestris</name>
    <dbReference type="NCBI Taxonomy" id="2740184"/>
    <lineage>
        <taxon>Bacteria</taxon>
        <taxon>Pseudomonadati</taxon>
        <taxon>Thermodesulfobacteriota</taxon>
        <taxon>Desulfuromonadia</taxon>
        <taxon>Geobacterales</taxon>
        <taxon>Geobacteraceae</taxon>
        <taxon>Geomonas</taxon>
    </lineage>
</organism>
<dbReference type="EMBL" id="BLXX01000010">
    <property type="protein sequence ID" value="GFO60719.1"/>
    <property type="molecule type" value="Genomic_DNA"/>
</dbReference>
<evidence type="ECO:0008006" key="4">
    <source>
        <dbReference type="Google" id="ProtNLM"/>
    </source>
</evidence>
<dbReference type="AlphaFoldDB" id="A0A6V8MM56"/>
<evidence type="ECO:0000256" key="1">
    <source>
        <dbReference type="SAM" id="SignalP"/>
    </source>
</evidence>
<feature type="chain" id="PRO_5027847082" description="DUF3887 domain-containing protein" evidence="1">
    <location>
        <begin position="23"/>
        <end position="151"/>
    </location>
</feature>
<comment type="caution">
    <text evidence="2">The sequence shown here is derived from an EMBL/GenBank/DDBJ whole genome shotgun (WGS) entry which is preliminary data.</text>
</comment>
<protein>
    <recommendedName>
        <fullName evidence="4">DUF3887 domain-containing protein</fullName>
    </recommendedName>
</protein>
<keyword evidence="1" id="KW-0732">Signal</keyword>
<name>A0A6V8MM56_9BACT</name>
<dbReference type="Proteomes" id="UP000556026">
    <property type="component" value="Unassembled WGS sequence"/>
</dbReference>
<sequence>MKKIVFCFLAVMLLTLSANSYAASIPNGYEEIRWGTLFHKIMEDYPKGKMTEYNKEMVYTQDNPDQAIASRMFAFKDGLLTSVSVTYDSRYVQKTGIDAMLQKYIKQYGKGKQGPKSSHMSTYVWEGKQTRITFMYVPKRADMTVLQFEKK</sequence>
<reference evidence="3" key="1">
    <citation type="submission" date="2020-06" db="EMBL/GenBank/DDBJ databases">
        <title>Draft genomic sequence of Geomonas sp. Red330.</title>
        <authorList>
            <person name="Itoh H."/>
            <person name="Zhenxing X."/>
            <person name="Ushijima N."/>
            <person name="Masuda Y."/>
            <person name="Shiratori Y."/>
            <person name="Senoo K."/>
        </authorList>
    </citation>
    <scope>NUCLEOTIDE SEQUENCE [LARGE SCALE GENOMIC DNA]</scope>
    <source>
        <strain evidence="3">Red330</strain>
    </source>
</reference>
<evidence type="ECO:0000313" key="3">
    <source>
        <dbReference type="Proteomes" id="UP000556026"/>
    </source>
</evidence>
<dbReference type="RefSeq" id="WP_183355534.1">
    <property type="nucleotide sequence ID" value="NZ_BLXX01000010.1"/>
</dbReference>
<accession>A0A6V8MM56</accession>
<feature type="signal peptide" evidence="1">
    <location>
        <begin position="1"/>
        <end position="22"/>
    </location>
</feature>
<keyword evidence="3" id="KW-1185">Reference proteome</keyword>